<evidence type="ECO:0000256" key="2">
    <source>
        <dbReference type="ARBA" id="ARBA00022490"/>
    </source>
</evidence>
<dbReference type="GO" id="GO:0005737">
    <property type="term" value="C:cytoplasm"/>
    <property type="evidence" value="ECO:0007669"/>
    <property type="project" value="UniProtKB-SubCell"/>
</dbReference>
<organism evidence="11 12">
    <name type="scientific">Leptosomus discolor</name>
    <name type="common">Madagascar cuckoo roller</name>
    <name type="synonym">Cuculus discolor</name>
    <dbReference type="NCBI Taxonomy" id="188344"/>
    <lineage>
        <taxon>Eukaryota</taxon>
        <taxon>Metazoa</taxon>
        <taxon>Chordata</taxon>
        <taxon>Craniata</taxon>
        <taxon>Vertebrata</taxon>
        <taxon>Euteleostomi</taxon>
        <taxon>Archelosauria</taxon>
        <taxon>Archosauria</taxon>
        <taxon>Dinosauria</taxon>
        <taxon>Saurischia</taxon>
        <taxon>Theropoda</taxon>
        <taxon>Coelurosauria</taxon>
        <taxon>Aves</taxon>
        <taxon>Neognathae</taxon>
        <taxon>Neoaves</taxon>
        <taxon>Telluraves</taxon>
        <taxon>Coraciimorphae</taxon>
        <taxon>Coraciiformes</taxon>
        <taxon>Leptosomidae</taxon>
        <taxon>Leptosomus</taxon>
    </lineage>
</organism>
<dbReference type="InterPro" id="IPR024581">
    <property type="entry name" value="TBD"/>
</dbReference>
<evidence type="ECO:0000256" key="4">
    <source>
        <dbReference type="ARBA" id="ARBA00022843"/>
    </source>
</evidence>
<keyword evidence="2" id="KW-0963">Cytoplasm</keyword>
<protein>
    <recommendedName>
        <fullName evidence="6">5-azacytidine-induced protein 2</fullName>
    </recommendedName>
</protein>
<evidence type="ECO:0000256" key="3">
    <source>
        <dbReference type="ARBA" id="ARBA00022553"/>
    </source>
</evidence>
<gene>
    <name evidence="11" type="ORF">N330_01458</name>
</gene>
<dbReference type="PANTHER" id="PTHR14432:SF6">
    <property type="entry name" value="5-AZACYTIDINE-INDUCED PROTEIN 2"/>
    <property type="match status" value="1"/>
</dbReference>
<evidence type="ECO:0000256" key="5">
    <source>
        <dbReference type="ARBA" id="ARBA00023054"/>
    </source>
</evidence>
<evidence type="ECO:0000313" key="11">
    <source>
        <dbReference type="EMBL" id="KFQ14824.1"/>
    </source>
</evidence>
<keyword evidence="3" id="KW-0597">Phosphoprotein</keyword>
<evidence type="ECO:0000256" key="1">
    <source>
        <dbReference type="ARBA" id="ARBA00004496"/>
    </source>
</evidence>
<feature type="region of interest" description="Disordered" evidence="9">
    <location>
        <begin position="191"/>
        <end position="214"/>
    </location>
</feature>
<sequence length="403" mass="46503">MEELVEDDICILNHEKADNAHRRDGEIPVSSYSGDESVASHFALVTAYEDIKKRLKETEKENSILKKRVRILEEKLLGSRLEEECSSVGREQVNKAYQAYREACIDRDSLKSKLDKMMKESAESLKTLNEQLQSKEVELLQLRTEVETQQVMKNLNCTQSSWEIEKLSSDLKVHSLEQDLEKLKQECNSLRKELQKSKQKDQAQDENPLHGDLQRQDVQRRQLFNFLKKFCFESVQQAYWELKREMSNLRLVTDMQAEVVRKLKINPTATKKGKAAATSPAPCVDLNISKLNLTSGVVYKKLSQNDKVLCNAVSPPLPRDVKIPPERVTLQPWTDERPIPVDGRTFQEHHSYGKSSLEDNSWVFPSPPKPNENVFWEMRNKTTLLNCPADYLDQCNQNCLHKS</sequence>
<evidence type="ECO:0000256" key="8">
    <source>
        <dbReference type="SAM" id="Coils"/>
    </source>
</evidence>
<keyword evidence="4" id="KW-0832">Ubl conjugation</keyword>
<comment type="function">
    <text evidence="7">Adapter protein which binds TBK1 and IKBKE playing a role in antiviral innate immunity. Activates serine/threonine-protein kinase TBK1 and facilitates its oligomerization. Enhances the phosphorylation of NF-kappa-B p65 subunit RELA by TBK1. Promotes TBK1-induced as well as TNF-alpha or PMA-induced activation of NF-kappa-B. Participates in IFNB promoter activation via TICAM1.</text>
</comment>
<keyword evidence="5 8" id="KW-0175">Coiled coil</keyword>
<dbReference type="InterPro" id="IPR051891">
    <property type="entry name" value="TBK1-IKBKE_adapters"/>
</dbReference>
<proteinExistence type="predicted"/>
<dbReference type="Pfam" id="PF12845">
    <property type="entry name" value="TBD"/>
    <property type="match status" value="1"/>
</dbReference>
<evidence type="ECO:0000259" key="10">
    <source>
        <dbReference type="Pfam" id="PF12845"/>
    </source>
</evidence>
<evidence type="ECO:0000256" key="7">
    <source>
        <dbReference type="ARBA" id="ARBA00045676"/>
    </source>
</evidence>
<evidence type="ECO:0000256" key="6">
    <source>
        <dbReference type="ARBA" id="ARBA00040858"/>
    </source>
</evidence>
<reference evidence="11 12" key="1">
    <citation type="submission" date="2014-04" db="EMBL/GenBank/DDBJ databases">
        <title>Genome evolution of avian class.</title>
        <authorList>
            <person name="Zhang G."/>
            <person name="Li C."/>
        </authorList>
    </citation>
    <scope>NUCLEOTIDE SEQUENCE [LARGE SCALE GENOMIC DNA]</scope>
    <source>
        <strain evidence="11">BGI_N330</strain>
    </source>
</reference>
<dbReference type="AlphaFoldDB" id="A0A091QZN0"/>
<accession>A0A091QZN0</accession>
<dbReference type="PhylomeDB" id="A0A091QZN0"/>
<feature type="coiled-coil region" evidence="8">
    <location>
        <begin position="48"/>
        <end position="75"/>
    </location>
</feature>
<feature type="domain" description="Tbk1/Ikki binding" evidence="10">
    <location>
        <begin position="234"/>
        <end position="285"/>
    </location>
</feature>
<evidence type="ECO:0000313" key="12">
    <source>
        <dbReference type="Proteomes" id="UP000053001"/>
    </source>
</evidence>
<keyword evidence="12" id="KW-1185">Reference proteome</keyword>
<dbReference type="EMBL" id="KK686536">
    <property type="protein sequence ID" value="KFQ14824.1"/>
    <property type="molecule type" value="Genomic_DNA"/>
</dbReference>
<evidence type="ECO:0000256" key="9">
    <source>
        <dbReference type="SAM" id="MobiDB-lite"/>
    </source>
</evidence>
<name>A0A091QZN0_LEPDC</name>
<comment type="subcellular location">
    <subcellularLocation>
        <location evidence="1">Cytoplasm</location>
    </subcellularLocation>
</comment>
<dbReference type="PANTHER" id="PTHR14432">
    <property type="entry name" value="PROSAPIP2 PROTEIN/5-AZACYTIDINE INDUCED GENE 2"/>
    <property type="match status" value="1"/>
</dbReference>
<dbReference type="Proteomes" id="UP000053001">
    <property type="component" value="Unassembled WGS sequence"/>
</dbReference>